<dbReference type="GO" id="GO:0016616">
    <property type="term" value="F:oxidoreductase activity, acting on the CH-OH group of donors, NAD or NADP as acceptor"/>
    <property type="evidence" value="ECO:0007669"/>
    <property type="project" value="InterPro"/>
</dbReference>
<name>A0A5B9Q2F6_9BACT</name>
<dbReference type="FunFam" id="3.40.50.720:FF:000203">
    <property type="entry name" value="D-3-phosphoglycerate dehydrogenase (SerA)"/>
    <property type="match status" value="1"/>
</dbReference>
<dbReference type="PROSITE" id="PS00671">
    <property type="entry name" value="D_2_HYDROXYACID_DH_3"/>
    <property type="match status" value="1"/>
</dbReference>
<dbReference type="InterPro" id="IPR006139">
    <property type="entry name" value="D-isomer_2_OHA_DH_cat_dom"/>
</dbReference>
<reference evidence="7 8" key="1">
    <citation type="submission" date="2019-08" db="EMBL/GenBank/DDBJ databases">
        <title>Deep-cultivation of Planctomycetes and their phenomic and genomic characterization uncovers novel biology.</title>
        <authorList>
            <person name="Wiegand S."/>
            <person name="Jogler M."/>
            <person name="Boedeker C."/>
            <person name="Pinto D."/>
            <person name="Vollmers J."/>
            <person name="Rivas-Marin E."/>
            <person name="Kohn T."/>
            <person name="Peeters S.H."/>
            <person name="Heuer A."/>
            <person name="Rast P."/>
            <person name="Oberbeckmann S."/>
            <person name="Bunk B."/>
            <person name="Jeske O."/>
            <person name="Meyerdierks A."/>
            <person name="Storesund J.E."/>
            <person name="Kallscheuer N."/>
            <person name="Luecker S."/>
            <person name="Lage O.M."/>
            <person name="Pohl T."/>
            <person name="Merkel B.J."/>
            <person name="Hornburger P."/>
            <person name="Mueller R.-W."/>
            <person name="Bruemmer F."/>
            <person name="Labrenz M."/>
            <person name="Spormann A.M."/>
            <person name="Op den Camp H."/>
            <person name="Overmann J."/>
            <person name="Amann R."/>
            <person name="Jetten M.S.M."/>
            <person name="Mascher T."/>
            <person name="Medema M.H."/>
            <person name="Devos D.P."/>
            <person name="Kaster A.-K."/>
            <person name="Ovreas L."/>
            <person name="Rohde M."/>
            <person name="Galperin M.Y."/>
            <person name="Jogler C."/>
        </authorList>
    </citation>
    <scope>NUCLEOTIDE SEQUENCE [LARGE SCALE GENOMIC DNA]</scope>
    <source>
        <strain evidence="7 8">Pr1d</strain>
    </source>
</reference>
<dbReference type="InterPro" id="IPR006140">
    <property type="entry name" value="D-isomer_DH_NAD-bd"/>
</dbReference>
<dbReference type="Gene3D" id="3.40.50.720">
    <property type="entry name" value="NAD(P)-binding Rossmann-like Domain"/>
    <property type="match status" value="2"/>
</dbReference>
<protein>
    <submittedName>
        <fullName evidence="7">2-hydroxyacid dehydrogenase</fullName>
        <ecNumber evidence="7">1.-.-.-</ecNumber>
    </submittedName>
</protein>
<evidence type="ECO:0000259" key="5">
    <source>
        <dbReference type="Pfam" id="PF00389"/>
    </source>
</evidence>
<keyword evidence="2 4" id="KW-0560">Oxidoreductase</keyword>
<dbReference type="EC" id="1.-.-.-" evidence="7"/>
<evidence type="ECO:0000313" key="7">
    <source>
        <dbReference type="EMBL" id="QEG33164.1"/>
    </source>
</evidence>
<evidence type="ECO:0000256" key="1">
    <source>
        <dbReference type="ARBA" id="ARBA00005854"/>
    </source>
</evidence>
<dbReference type="AlphaFoldDB" id="A0A5B9Q2F6"/>
<dbReference type="EMBL" id="CP042913">
    <property type="protein sequence ID" value="QEG33164.1"/>
    <property type="molecule type" value="Genomic_DNA"/>
</dbReference>
<dbReference type="GO" id="GO:0051287">
    <property type="term" value="F:NAD binding"/>
    <property type="evidence" value="ECO:0007669"/>
    <property type="project" value="InterPro"/>
</dbReference>
<organism evidence="7 8">
    <name type="scientific">Bythopirellula goksoeyrii</name>
    <dbReference type="NCBI Taxonomy" id="1400387"/>
    <lineage>
        <taxon>Bacteria</taxon>
        <taxon>Pseudomonadati</taxon>
        <taxon>Planctomycetota</taxon>
        <taxon>Planctomycetia</taxon>
        <taxon>Pirellulales</taxon>
        <taxon>Lacipirellulaceae</taxon>
        <taxon>Bythopirellula</taxon>
    </lineage>
</organism>
<comment type="similarity">
    <text evidence="1 4">Belongs to the D-isomer specific 2-hydroxyacid dehydrogenase family.</text>
</comment>
<dbReference type="Pfam" id="PF00389">
    <property type="entry name" value="2-Hacid_dh"/>
    <property type="match status" value="1"/>
</dbReference>
<evidence type="ECO:0000256" key="2">
    <source>
        <dbReference type="ARBA" id="ARBA00023002"/>
    </source>
</evidence>
<dbReference type="PANTHER" id="PTHR43761:SF1">
    <property type="entry name" value="D-ISOMER SPECIFIC 2-HYDROXYACID DEHYDROGENASE CATALYTIC DOMAIN-CONTAINING PROTEIN-RELATED"/>
    <property type="match status" value="1"/>
</dbReference>
<dbReference type="KEGG" id="bgok:Pr1d_04250"/>
<dbReference type="InterPro" id="IPR036291">
    <property type="entry name" value="NAD(P)-bd_dom_sf"/>
</dbReference>
<dbReference type="OrthoDB" id="277029at2"/>
<dbReference type="PROSITE" id="PS00670">
    <property type="entry name" value="D_2_HYDROXYACID_DH_2"/>
    <property type="match status" value="1"/>
</dbReference>
<evidence type="ECO:0000313" key="8">
    <source>
        <dbReference type="Proteomes" id="UP000323917"/>
    </source>
</evidence>
<evidence type="ECO:0000259" key="6">
    <source>
        <dbReference type="Pfam" id="PF02826"/>
    </source>
</evidence>
<keyword evidence="3" id="KW-0520">NAD</keyword>
<dbReference type="SUPFAM" id="SSF52283">
    <property type="entry name" value="Formate/glycerate dehydrogenase catalytic domain-like"/>
    <property type="match status" value="1"/>
</dbReference>
<dbReference type="InterPro" id="IPR050418">
    <property type="entry name" value="D-iso_2-hydroxyacid_DH_PdxB"/>
</dbReference>
<proteinExistence type="inferred from homology"/>
<dbReference type="SUPFAM" id="SSF51735">
    <property type="entry name" value="NAD(P)-binding Rossmann-fold domains"/>
    <property type="match status" value="1"/>
</dbReference>
<sequence length="320" mass="34459">MKESPQIVVLDGYTLTHGDLAWEALEKLGECKVFDRTSAEEVLPRIIDAKIVLTNKVVLSEATLQQLPQLSYIGVTATGTNVVDLTAARRKGVVVTNVPSYSTASVAQLTIAHLLNLAQHVGGHAIAVRNGKWSEAPDWCFWDTPLIELSGLTLGIVGFGEIGRAVTKLAHAFGMKVIATTRSQGEHPDYVRMVDLDELIRSADVVSLHCPLTPETKELVNEELLKAMKSSAYLINTSRGQLIDESALANALSNGEIAGVGLDVLSVEPPPADHPLILAPNCFITPHLAWATLSSRTRLMQIVVNNVAAFLSGNPQNVVH</sequence>
<dbReference type="InterPro" id="IPR029753">
    <property type="entry name" value="D-isomer_DH_CS"/>
</dbReference>
<dbReference type="Proteomes" id="UP000323917">
    <property type="component" value="Chromosome"/>
</dbReference>
<dbReference type="Pfam" id="PF02826">
    <property type="entry name" value="2-Hacid_dh_C"/>
    <property type="match status" value="1"/>
</dbReference>
<feature type="domain" description="D-isomer specific 2-hydroxyacid dehydrogenase catalytic" evidence="5">
    <location>
        <begin position="20"/>
        <end position="319"/>
    </location>
</feature>
<gene>
    <name evidence="7" type="ORF">Pr1d_04250</name>
</gene>
<dbReference type="CDD" id="cd12162">
    <property type="entry name" value="2-Hacid_dh_4"/>
    <property type="match status" value="1"/>
</dbReference>
<keyword evidence="8" id="KW-1185">Reference proteome</keyword>
<dbReference type="PANTHER" id="PTHR43761">
    <property type="entry name" value="D-ISOMER SPECIFIC 2-HYDROXYACID DEHYDROGENASE FAMILY PROTEIN (AFU_ORTHOLOGUE AFUA_1G13630)"/>
    <property type="match status" value="1"/>
</dbReference>
<evidence type="ECO:0000256" key="4">
    <source>
        <dbReference type="RuleBase" id="RU003719"/>
    </source>
</evidence>
<feature type="domain" description="D-isomer specific 2-hydroxyacid dehydrogenase NAD-binding" evidence="6">
    <location>
        <begin position="111"/>
        <end position="289"/>
    </location>
</feature>
<accession>A0A5B9Q2F6</accession>
<dbReference type="RefSeq" id="WP_148071967.1">
    <property type="nucleotide sequence ID" value="NZ_CP042913.1"/>
</dbReference>
<evidence type="ECO:0000256" key="3">
    <source>
        <dbReference type="ARBA" id="ARBA00023027"/>
    </source>
</evidence>